<name>A0A5R8QHS3_9FIRM</name>
<accession>A0A5R8QHS3</accession>
<dbReference type="RefSeq" id="WP_138189884.1">
    <property type="nucleotide sequence ID" value="NZ_VBWP01000001.1"/>
</dbReference>
<keyword evidence="2" id="KW-1185">Reference proteome</keyword>
<reference evidence="1 2" key="1">
    <citation type="submission" date="2019-05" db="EMBL/GenBank/DDBJ databases">
        <title>Culicoidintestinum kansasii gen. nov., sp. nov. from the gastrointestinal tract of the biting midge, Culicoides sonorensis.</title>
        <authorList>
            <person name="Neupane S."/>
            <person name="Ghosh A."/>
            <person name="Gunther S."/>
            <person name="Martin K."/>
            <person name="Zurek L."/>
        </authorList>
    </citation>
    <scope>NUCLEOTIDE SEQUENCE [LARGE SCALE GENOMIC DNA]</scope>
    <source>
        <strain evidence="1 2">CS-1</strain>
    </source>
</reference>
<dbReference type="AlphaFoldDB" id="A0A5R8QHS3"/>
<evidence type="ECO:0000313" key="2">
    <source>
        <dbReference type="Proteomes" id="UP000306912"/>
    </source>
</evidence>
<organism evidence="1 2">
    <name type="scientific">Culicoidibacter larvae</name>
    <dbReference type="NCBI Taxonomy" id="2579976"/>
    <lineage>
        <taxon>Bacteria</taxon>
        <taxon>Bacillati</taxon>
        <taxon>Bacillota</taxon>
        <taxon>Culicoidibacteria</taxon>
        <taxon>Culicoidibacterales</taxon>
        <taxon>Culicoidibacteraceae</taxon>
        <taxon>Culicoidibacter</taxon>
    </lineage>
</organism>
<evidence type="ECO:0000313" key="1">
    <source>
        <dbReference type="EMBL" id="TLG77276.1"/>
    </source>
</evidence>
<comment type="caution">
    <text evidence="1">The sequence shown here is derived from an EMBL/GenBank/DDBJ whole genome shotgun (WGS) entry which is preliminary data.</text>
</comment>
<dbReference type="Proteomes" id="UP000306912">
    <property type="component" value="Unassembled WGS sequence"/>
</dbReference>
<dbReference type="InterPro" id="IPR023393">
    <property type="entry name" value="START-like_dom_sf"/>
</dbReference>
<dbReference type="CDD" id="cd07812">
    <property type="entry name" value="SRPBCC"/>
    <property type="match status" value="1"/>
</dbReference>
<sequence>MASTMKKEHTFKFPVEQVYEVVTSSIIEQQKARGTTKNLSYTQPIGTEFEYTYERMGQKLTARFKIDGFENNKLFAYRLSAGSLDSLTTWEFSKIDAKTTKVLYTEEATSSNNWTNAQFSFFGWMKKRAFNKQAKAYFAAIENAIVHKYYNDESTSEEK</sequence>
<dbReference type="Gene3D" id="3.30.530.20">
    <property type="match status" value="1"/>
</dbReference>
<dbReference type="Pfam" id="PF11687">
    <property type="entry name" value="DUF3284"/>
    <property type="match status" value="1"/>
</dbReference>
<dbReference type="InParanoid" id="A0A5R8QHS3"/>
<protein>
    <submittedName>
        <fullName evidence="1">SRPBCC family protein</fullName>
    </submittedName>
</protein>
<dbReference type="SUPFAM" id="SSF55961">
    <property type="entry name" value="Bet v1-like"/>
    <property type="match status" value="1"/>
</dbReference>
<gene>
    <name evidence="1" type="ORF">FEZ08_01275</name>
</gene>
<dbReference type="InterPro" id="IPR021701">
    <property type="entry name" value="DUF3284"/>
</dbReference>
<dbReference type="EMBL" id="VBWP01000001">
    <property type="protein sequence ID" value="TLG77276.1"/>
    <property type="molecule type" value="Genomic_DNA"/>
</dbReference>
<dbReference type="OrthoDB" id="3061193at2"/>
<proteinExistence type="predicted"/>